<organism evidence="6 7">
    <name type="scientific">Bursaphelenchus xylophilus</name>
    <name type="common">Pinewood nematode worm</name>
    <name type="synonym">Aphelenchoides xylophilus</name>
    <dbReference type="NCBI Taxonomy" id="6326"/>
    <lineage>
        <taxon>Eukaryota</taxon>
        <taxon>Metazoa</taxon>
        <taxon>Ecdysozoa</taxon>
        <taxon>Nematoda</taxon>
        <taxon>Chromadorea</taxon>
        <taxon>Rhabditida</taxon>
        <taxon>Tylenchina</taxon>
        <taxon>Tylenchomorpha</taxon>
        <taxon>Aphelenchoidea</taxon>
        <taxon>Aphelenchoididae</taxon>
        <taxon>Bursaphelenchus</taxon>
    </lineage>
</organism>
<dbReference type="InterPro" id="IPR051115">
    <property type="entry name" value="LAPTM_transporter"/>
</dbReference>
<reference evidence="6" key="1">
    <citation type="submission" date="2020-09" db="EMBL/GenBank/DDBJ databases">
        <authorList>
            <person name="Kikuchi T."/>
        </authorList>
    </citation>
    <scope>NUCLEOTIDE SEQUENCE</scope>
    <source>
        <strain evidence="6">Ka4C1</strain>
    </source>
</reference>
<gene>
    <name evidence="6" type="ORF">BXYJ_LOCUS13201</name>
</gene>
<comment type="caution">
    <text evidence="6">The sequence shown here is derived from an EMBL/GenBank/DDBJ whole genome shotgun (WGS) entry which is preliminary data.</text>
</comment>
<dbReference type="GO" id="GO:0012505">
    <property type="term" value="C:endomembrane system"/>
    <property type="evidence" value="ECO:0007669"/>
    <property type="project" value="UniProtKB-SubCell"/>
</dbReference>
<protein>
    <submittedName>
        <fullName evidence="6">(pine wood nematode) hypothetical protein</fullName>
    </submittedName>
</protein>
<dbReference type="PANTHER" id="PTHR12479">
    <property type="entry name" value="LYSOSOMAL-ASSOCIATED TRANSMEMBRANE PROTEIN"/>
    <property type="match status" value="1"/>
</dbReference>
<dbReference type="GO" id="GO:0005765">
    <property type="term" value="C:lysosomal membrane"/>
    <property type="evidence" value="ECO:0007669"/>
    <property type="project" value="TreeGrafter"/>
</dbReference>
<feature type="transmembrane region" description="Helical" evidence="5">
    <location>
        <begin position="133"/>
        <end position="154"/>
    </location>
</feature>
<feature type="transmembrane region" description="Helical" evidence="5">
    <location>
        <begin position="85"/>
        <end position="112"/>
    </location>
</feature>
<keyword evidence="2 5" id="KW-0812">Transmembrane</keyword>
<comment type="subcellular location">
    <subcellularLocation>
        <location evidence="1">Endomembrane system</location>
        <topology evidence="1">Multi-pass membrane protein</topology>
    </subcellularLocation>
</comment>
<feature type="transmembrane region" description="Helical" evidence="5">
    <location>
        <begin position="34"/>
        <end position="54"/>
    </location>
</feature>
<accession>A0A7I8X7K5</accession>
<dbReference type="AlphaFoldDB" id="A0A7I8X7K5"/>
<evidence type="ECO:0000256" key="3">
    <source>
        <dbReference type="ARBA" id="ARBA00022989"/>
    </source>
</evidence>
<dbReference type="Proteomes" id="UP000582659">
    <property type="component" value="Unassembled WGS sequence"/>
</dbReference>
<dbReference type="OrthoDB" id="5857612at2759"/>
<proteinExistence type="predicted"/>
<evidence type="ECO:0000313" key="6">
    <source>
        <dbReference type="EMBL" id="CAD5233110.1"/>
    </source>
</evidence>
<evidence type="ECO:0000256" key="2">
    <source>
        <dbReference type="ARBA" id="ARBA00022692"/>
    </source>
</evidence>
<keyword evidence="3 5" id="KW-1133">Transmembrane helix</keyword>
<name>A0A7I8X7K5_BURXY</name>
<dbReference type="Proteomes" id="UP000659654">
    <property type="component" value="Unassembled WGS sequence"/>
</dbReference>
<dbReference type="EMBL" id="CAJFDI010000005">
    <property type="protein sequence ID" value="CAD5233110.1"/>
    <property type="molecule type" value="Genomic_DNA"/>
</dbReference>
<keyword evidence="7" id="KW-1185">Reference proteome</keyword>
<dbReference type="EMBL" id="CAJFCV020000005">
    <property type="protein sequence ID" value="CAG9126636.1"/>
    <property type="molecule type" value="Genomic_DNA"/>
</dbReference>
<feature type="transmembrane region" description="Helical" evidence="5">
    <location>
        <begin position="61"/>
        <end position="79"/>
    </location>
</feature>
<evidence type="ECO:0000256" key="5">
    <source>
        <dbReference type="SAM" id="Phobius"/>
    </source>
</evidence>
<evidence type="ECO:0000256" key="1">
    <source>
        <dbReference type="ARBA" id="ARBA00004127"/>
    </source>
</evidence>
<sequence length="199" mass="22501">MQKADYTKQMHNYSYDYGVRPTCCCGVHVQTGALIIGVVGMLSGIAAIAFTAFYGMYIQMAAAIIGFILYFLLVLGINFKLPHLFLPFLVINFVGVILYGCFYIGSVLYLLIELISSLSNDYTSREAMHGRMIRWLTFFQMVVILLCLVVGMWFETVVYRAFRFLKEDMLDLPIAQSNVISTHFLQPATFKKSPPGQIV</sequence>
<dbReference type="PANTHER" id="PTHR12479:SF10">
    <property type="entry name" value="LYSOSOMAL-ASSOCIATED TRANSMEMBRANE PROTEIN"/>
    <property type="match status" value="1"/>
</dbReference>
<evidence type="ECO:0000313" key="7">
    <source>
        <dbReference type="Proteomes" id="UP000659654"/>
    </source>
</evidence>
<keyword evidence="4 5" id="KW-0472">Membrane</keyword>
<evidence type="ECO:0000256" key="4">
    <source>
        <dbReference type="ARBA" id="ARBA00023136"/>
    </source>
</evidence>